<gene>
    <name evidence="2" type="ORF">S01H1_35424</name>
</gene>
<dbReference type="EMBL" id="BARS01022137">
    <property type="protein sequence ID" value="GAG11571.1"/>
    <property type="molecule type" value="Genomic_DNA"/>
</dbReference>
<protein>
    <submittedName>
        <fullName evidence="2">Uncharacterized protein</fullName>
    </submittedName>
</protein>
<accession>X0WFU2</accession>
<organism evidence="2">
    <name type="scientific">marine sediment metagenome</name>
    <dbReference type="NCBI Taxonomy" id="412755"/>
    <lineage>
        <taxon>unclassified sequences</taxon>
        <taxon>metagenomes</taxon>
        <taxon>ecological metagenomes</taxon>
    </lineage>
</organism>
<evidence type="ECO:0000313" key="2">
    <source>
        <dbReference type="EMBL" id="GAG11571.1"/>
    </source>
</evidence>
<dbReference type="AlphaFoldDB" id="X0WFU2"/>
<comment type="caution">
    <text evidence="2">The sequence shown here is derived from an EMBL/GenBank/DDBJ whole genome shotgun (WGS) entry which is preliminary data.</text>
</comment>
<feature type="region of interest" description="Disordered" evidence="1">
    <location>
        <begin position="135"/>
        <end position="174"/>
    </location>
</feature>
<reference evidence="2" key="1">
    <citation type="journal article" date="2014" name="Front. Microbiol.">
        <title>High frequency of phylogenetically diverse reductive dehalogenase-homologous genes in deep subseafloor sedimentary metagenomes.</title>
        <authorList>
            <person name="Kawai M."/>
            <person name="Futagami T."/>
            <person name="Toyoda A."/>
            <person name="Takaki Y."/>
            <person name="Nishi S."/>
            <person name="Hori S."/>
            <person name="Arai W."/>
            <person name="Tsubouchi T."/>
            <person name="Morono Y."/>
            <person name="Uchiyama I."/>
            <person name="Ito T."/>
            <person name="Fujiyama A."/>
            <person name="Inagaki F."/>
            <person name="Takami H."/>
        </authorList>
    </citation>
    <scope>NUCLEOTIDE SEQUENCE</scope>
    <source>
        <strain evidence="2">Expedition CK06-06</strain>
    </source>
</reference>
<feature type="compositionally biased region" description="Polar residues" evidence="1">
    <location>
        <begin position="161"/>
        <end position="172"/>
    </location>
</feature>
<name>X0WFU2_9ZZZZ</name>
<feature type="non-terminal residue" evidence="2">
    <location>
        <position position="210"/>
    </location>
</feature>
<proteinExistence type="predicted"/>
<evidence type="ECO:0000256" key="1">
    <source>
        <dbReference type="SAM" id="MobiDB-lite"/>
    </source>
</evidence>
<sequence>MIKGDGRTVTVGGSRGVRRRGSPTLDKIDMLDWFHLSLMECPDCGRKNIYCRPLAKEMKHIHVCYDCGYSVVEDIKGLRAGRMSKPELSNVNDLKKLSEKCKGGKPHKFDENGCCTVCTLCKPCESGKVAEVSKAGEAGQSVSQNPLRGRNPSRRNESSDRVSGSRQKSEVTSGKCYEIHESELRSWGSRLQKIVDRLGLLNRELKSKEL</sequence>